<dbReference type="Proteomes" id="UP000515733">
    <property type="component" value="Chromosome"/>
</dbReference>
<sequence>MTSEVDPKRSHFKSHGVERLRSMAVNPPLCHFSRPTCRGFSQEVHRASCEKFGTQNSIRRRKASGGRVVAGHEKTNSIHQPRRGAYPGRGIAMPRGAFQFHGGTCNEA</sequence>
<accession>A0A6S6YN39</accession>
<evidence type="ECO:0000313" key="2">
    <source>
        <dbReference type="EMBL" id="CAB1369166.1"/>
    </source>
</evidence>
<keyword evidence="3" id="KW-1185">Reference proteome</keyword>
<proteinExistence type="predicted"/>
<name>A0A6S6YN39_9PROT</name>
<evidence type="ECO:0000313" key="3">
    <source>
        <dbReference type="Proteomes" id="UP000515733"/>
    </source>
</evidence>
<organism evidence="2 3">
    <name type="scientific">Denitratisoma oestradiolicum</name>
    <dbReference type="NCBI Taxonomy" id="311182"/>
    <lineage>
        <taxon>Bacteria</taxon>
        <taxon>Pseudomonadati</taxon>
        <taxon>Pseudomonadota</taxon>
        <taxon>Betaproteobacteria</taxon>
        <taxon>Nitrosomonadales</taxon>
        <taxon>Sterolibacteriaceae</taxon>
        <taxon>Denitratisoma</taxon>
    </lineage>
</organism>
<protein>
    <submittedName>
        <fullName evidence="2">Uncharacterized protein</fullName>
    </submittedName>
</protein>
<dbReference type="EMBL" id="LR778301">
    <property type="protein sequence ID" value="CAB1369166.1"/>
    <property type="molecule type" value="Genomic_DNA"/>
</dbReference>
<feature type="region of interest" description="Disordered" evidence="1">
    <location>
        <begin position="60"/>
        <end position="92"/>
    </location>
</feature>
<dbReference type="AlphaFoldDB" id="A0A6S6YN39"/>
<evidence type="ECO:0000256" key="1">
    <source>
        <dbReference type="SAM" id="MobiDB-lite"/>
    </source>
</evidence>
<dbReference type="KEGG" id="doe:DENOEST_2001"/>
<reference evidence="2 3" key="1">
    <citation type="submission" date="2020-03" db="EMBL/GenBank/DDBJ databases">
        <authorList>
            <consortium name="Genoscope - CEA"/>
            <person name="William W."/>
        </authorList>
    </citation>
    <scope>NUCLEOTIDE SEQUENCE [LARGE SCALE GENOMIC DNA]</scope>
    <source>
        <strain evidence="3">DSM 16959</strain>
    </source>
</reference>
<gene>
    <name evidence="2" type="ORF">DENOEST_2001</name>
</gene>